<evidence type="ECO:0000256" key="8">
    <source>
        <dbReference type="ARBA" id="ARBA00023136"/>
    </source>
</evidence>
<feature type="transmembrane region" description="Helical" evidence="9">
    <location>
        <begin position="231"/>
        <end position="255"/>
    </location>
</feature>
<dbReference type="GO" id="GO:0065002">
    <property type="term" value="P:intracellular protein transmembrane transport"/>
    <property type="evidence" value="ECO:0007669"/>
    <property type="project" value="UniProtKB-UniRule"/>
</dbReference>
<dbReference type="Proteomes" id="UP000317366">
    <property type="component" value="Unassembled WGS sequence"/>
</dbReference>
<protein>
    <recommendedName>
        <fullName evidence="9">Protein-export membrane protein SecF</fullName>
    </recommendedName>
</protein>
<dbReference type="SUPFAM" id="SSF82866">
    <property type="entry name" value="Multidrug efflux transporter AcrB transmembrane domain"/>
    <property type="match status" value="1"/>
</dbReference>
<comment type="subcellular location">
    <subcellularLocation>
        <location evidence="1 9">Cell membrane</location>
        <topology evidence="1 9">Multi-pass membrane protein</topology>
    </subcellularLocation>
</comment>
<keyword evidence="2 9" id="KW-0813">Transport</keyword>
<evidence type="ECO:0000256" key="9">
    <source>
        <dbReference type="HAMAP-Rule" id="MF_01464"/>
    </source>
</evidence>
<keyword evidence="4 9" id="KW-0812">Transmembrane</keyword>
<accession>A0A538TDF0</accession>
<feature type="transmembrane region" description="Helical" evidence="9">
    <location>
        <begin position="162"/>
        <end position="182"/>
    </location>
</feature>
<keyword evidence="7 9" id="KW-0811">Translocation</keyword>
<comment type="subunit">
    <text evidence="9">Forms a complex with SecD. Part of the essential Sec protein translocation apparatus which comprises SecA, SecYEG and auxiliary proteins SecDF. Other proteins may also be involved.</text>
</comment>
<evidence type="ECO:0000313" key="11">
    <source>
        <dbReference type="EMBL" id="TMQ61672.1"/>
    </source>
</evidence>
<feature type="transmembrane region" description="Helical" evidence="9">
    <location>
        <begin position="137"/>
        <end position="155"/>
    </location>
</feature>
<feature type="domain" description="Protein export membrane protein SecD/SecF C-terminal" evidence="10">
    <location>
        <begin position="114"/>
        <end position="292"/>
    </location>
</feature>
<evidence type="ECO:0000256" key="3">
    <source>
        <dbReference type="ARBA" id="ARBA00022475"/>
    </source>
</evidence>
<keyword evidence="3 9" id="KW-1003">Cell membrane</keyword>
<evidence type="ECO:0000256" key="7">
    <source>
        <dbReference type="ARBA" id="ARBA00023010"/>
    </source>
</evidence>
<sequence length="305" mass="32641">MLQILHGVNVNWMARRHIAFIVSGVCVAIAIASLILHGGPRYGVDFTGGSLIEILVTPPVHVDAVRSAVDRAGLAGSEIQELSRPGQFLIRAEIKAGRASPSDAIANAVQAGNAGRKVEVLRVESVGPRVGNELRGAAIKAIFFALGLILIYVGIRYDWRYSVGAVAALFHDVFITLGALSITNKEITLTVVAALLTIAGYSINDTIVVFDRIRERSKTLRREPPEKVMNVAINETLSRTVITSFTVFLTVVALFTLGGEVIHDFSFAMLVGVVFGTYSSVYVASGLALEVQLWLERAGGGGAKK</sequence>
<dbReference type="Gene3D" id="1.20.1640.10">
    <property type="entry name" value="Multidrug efflux transporter AcrB transmembrane domain"/>
    <property type="match status" value="1"/>
</dbReference>
<dbReference type="InterPro" id="IPR022646">
    <property type="entry name" value="SecD/SecF_CS"/>
</dbReference>
<dbReference type="PANTHER" id="PTHR30081">
    <property type="entry name" value="PROTEIN-EXPORT MEMBRANE PROTEIN SEC"/>
    <property type="match status" value="1"/>
</dbReference>
<organism evidence="11 12">
    <name type="scientific">Eiseniibacteriota bacterium</name>
    <dbReference type="NCBI Taxonomy" id="2212470"/>
    <lineage>
        <taxon>Bacteria</taxon>
        <taxon>Candidatus Eiseniibacteriota</taxon>
    </lineage>
</organism>
<keyword evidence="5 9" id="KW-0653">Protein transport</keyword>
<dbReference type="GO" id="GO:0015450">
    <property type="term" value="F:protein-transporting ATPase activity"/>
    <property type="evidence" value="ECO:0007669"/>
    <property type="project" value="InterPro"/>
</dbReference>
<dbReference type="NCBIfam" id="TIGR00916">
    <property type="entry name" value="2A0604s01"/>
    <property type="match status" value="1"/>
</dbReference>
<feature type="transmembrane region" description="Helical" evidence="9">
    <location>
        <begin position="18"/>
        <end position="36"/>
    </location>
</feature>
<evidence type="ECO:0000256" key="1">
    <source>
        <dbReference type="ARBA" id="ARBA00004651"/>
    </source>
</evidence>
<dbReference type="GO" id="GO:0005886">
    <property type="term" value="C:plasma membrane"/>
    <property type="evidence" value="ECO:0007669"/>
    <property type="project" value="UniProtKB-SubCell"/>
</dbReference>
<name>A0A538TDF0_UNCEI</name>
<reference evidence="11 12" key="1">
    <citation type="journal article" date="2019" name="Nat. Microbiol.">
        <title>Mediterranean grassland soil C-N compound turnover is dependent on rainfall and depth, and is mediated by genomically divergent microorganisms.</title>
        <authorList>
            <person name="Diamond S."/>
            <person name="Andeer P.F."/>
            <person name="Li Z."/>
            <person name="Crits-Christoph A."/>
            <person name="Burstein D."/>
            <person name="Anantharaman K."/>
            <person name="Lane K.R."/>
            <person name="Thomas B.C."/>
            <person name="Pan C."/>
            <person name="Northen T.R."/>
            <person name="Banfield J.F."/>
        </authorList>
    </citation>
    <scope>NUCLEOTIDE SEQUENCE [LARGE SCALE GENOMIC DNA]</scope>
    <source>
        <strain evidence="11">WS_7</strain>
    </source>
</reference>
<feature type="transmembrane region" description="Helical" evidence="9">
    <location>
        <begin position="267"/>
        <end position="289"/>
    </location>
</feature>
<comment type="function">
    <text evidence="9">Part of the Sec protein translocase complex. Interacts with the SecYEG preprotein conducting channel. SecDF uses the proton motive force (PMF) to complete protein translocation after the ATP-dependent function of SecA.</text>
</comment>
<keyword evidence="8 9" id="KW-0472">Membrane</keyword>
<dbReference type="GO" id="GO:0043952">
    <property type="term" value="P:protein transport by the Sec complex"/>
    <property type="evidence" value="ECO:0007669"/>
    <property type="project" value="UniProtKB-UniRule"/>
</dbReference>
<dbReference type="InterPro" id="IPR048634">
    <property type="entry name" value="SecD_SecF_C"/>
</dbReference>
<dbReference type="InterPro" id="IPR005665">
    <property type="entry name" value="SecF_bac"/>
</dbReference>
<dbReference type="GO" id="GO:0006605">
    <property type="term" value="P:protein targeting"/>
    <property type="evidence" value="ECO:0007669"/>
    <property type="project" value="UniProtKB-UniRule"/>
</dbReference>
<gene>
    <name evidence="9 11" type="primary">secF</name>
    <name evidence="11" type="ORF">E6K77_09745</name>
</gene>
<dbReference type="HAMAP" id="MF_01464_B">
    <property type="entry name" value="SecF_B"/>
    <property type="match status" value="1"/>
</dbReference>
<dbReference type="InterPro" id="IPR022813">
    <property type="entry name" value="SecD/SecF_arch_bac"/>
</dbReference>
<evidence type="ECO:0000256" key="2">
    <source>
        <dbReference type="ARBA" id="ARBA00022448"/>
    </source>
</evidence>
<dbReference type="Pfam" id="PF07549">
    <property type="entry name" value="Sec_GG"/>
    <property type="match status" value="1"/>
</dbReference>
<dbReference type="EMBL" id="VBOX01000093">
    <property type="protein sequence ID" value="TMQ61672.1"/>
    <property type="molecule type" value="Genomic_DNA"/>
</dbReference>
<evidence type="ECO:0000256" key="6">
    <source>
        <dbReference type="ARBA" id="ARBA00022989"/>
    </source>
</evidence>
<comment type="similarity">
    <text evidence="9">Belongs to the SecD/SecF family. SecF subfamily.</text>
</comment>
<feature type="transmembrane region" description="Helical" evidence="9">
    <location>
        <begin position="188"/>
        <end position="210"/>
    </location>
</feature>
<dbReference type="Pfam" id="PF02355">
    <property type="entry name" value="SecD_SecF_C"/>
    <property type="match status" value="1"/>
</dbReference>
<comment type="caution">
    <text evidence="11">The sequence shown here is derived from an EMBL/GenBank/DDBJ whole genome shotgun (WGS) entry which is preliminary data.</text>
</comment>
<dbReference type="NCBIfam" id="TIGR00966">
    <property type="entry name" value="transloc_SecF"/>
    <property type="match status" value="1"/>
</dbReference>
<dbReference type="InterPro" id="IPR055344">
    <property type="entry name" value="SecD_SecF_C_bact"/>
</dbReference>
<evidence type="ECO:0000256" key="4">
    <source>
        <dbReference type="ARBA" id="ARBA00022692"/>
    </source>
</evidence>
<dbReference type="InterPro" id="IPR022645">
    <property type="entry name" value="SecD/SecF_bac"/>
</dbReference>
<dbReference type="PRINTS" id="PR01755">
    <property type="entry name" value="SECFTRNLCASE"/>
</dbReference>
<evidence type="ECO:0000313" key="12">
    <source>
        <dbReference type="Proteomes" id="UP000317366"/>
    </source>
</evidence>
<dbReference type="PANTHER" id="PTHR30081:SF8">
    <property type="entry name" value="PROTEIN TRANSLOCASE SUBUNIT SECF"/>
    <property type="match status" value="1"/>
</dbReference>
<keyword evidence="6 9" id="KW-1133">Transmembrane helix</keyword>
<evidence type="ECO:0000259" key="10">
    <source>
        <dbReference type="Pfam" id="PF02355"/>
    </source>
</evidence>
<proteinExistence type="inferred from homology"/>
<evidence type="ECO:0000256" key="5">
    <source>
        <dbReference type="ARBA" id="ARBA00022927"/>
    </source>
</evidence>
<dbReference type="AlphaFoldDB" id="A0A538TDF0"/>